<comment type="similarity">
    <text evidence="2">Belongs to the kinesin light chain family.</text>
</comment>
<keyword evidence="6" id="KW-0802">TPR repeat</keyword>
<keyword evidence="9" id="KW-0206">Cytoskeleton</keyword>
<feature type="region of interest" description="Disordered" evidence="11">
    <location>
        <begin position="1"/>
        <end position="24"/>
    </location>
</feature>
<feature type="region of interest" description="Disordered" evidence="11">
    <location>
        <begin position="969"/>
        <end position="1002"/>
    </location>
</feature>
<evidence type="ECO:0000256" key="5">
    <source>
        <dbReference type="ARBA" id="ARBA00022737"/>
    </source>
</evidence>
<dbReference type="InterPro" id="IPR019734">
    <property type="entry name" value="TPR_rpt"/>
</dbReference>
<dbReference type="SMART" id="SM00028">
    <property type="entry name" value="TPR"/>
    <property type="match status" value="4"/>
</dbReference>
<feature type="region of interest" description="Disordered" evidence="11">
    <location>
        <begin position="1047"/>
        <end position="1074"/>
    </location>
</feature>
<evidence type="ECO:0000256" key="4">
    <source>
        <dbReference type="ARBA" id="ARBA00022701"/>
    </source>
</evidence>
<sequence>MGCGASRQEYISGSREPLERLPPEGKPLEEWEAQEVSGWFSSLVPDLQKYRSSLLPDEGCIVAQWTEQHLISRGVSGHDAMRLITYRNKAMSRAKQPGPTAAPGLASPTSGSVVLGIPDPSAAPTISTIASTATAHLVVQTTQRTVGNSNQQQPVDVGSTNTRRDSLMALLAKGVKLARNCIRTLGPSLPFPGAEAANLVVMFLDLVDGAIANHANLMELRQRAVAFLDILVAYQEELSNLRPPRYKGVVDDFQELLQGIIAYTRIYCERNCITRLLTGGSDQEQYQALVASLGALSQQVMMLVAADSNARLQQLQRTVDEATRLLAQTAEYQDPAAAARALVAELGGLDSVLADEDKLRRVKLQLDVGSQVTIKVVESLLLSHLDQGPQRLIRHPDLRVFWMKQYASITEVPWFDFWEQFPEQLKENPVELALVSELSNMLGDGRARTAFQLAVERGNKDCISVWELKLAFSGDEGLLPQVERLLTSSPKSKPVAGATKVGTAAASAERQGAPLAAGAVQAPTVMPLSSPAPVVRCQLPPLVSNYTGREDEAAAVVSHLVNHGSIALLAPGGMGKSCLAIDVGWRLMNSGAAAAGALWVDLREASSLAEVEARFCASLGLQAEKQDNAPRILAALKAAAAAPASSTAAESNVSPPDGALGSGQAHMHGVDLAGSGYPGMASRPPPMQVLVVVDNAEDALLHPGAAESVRGLLSKVLREAPSVRMLITSRVTLGMCSAGLTERPVGAIAADAATLLIRSVAADLTEAEAASVADACKCVPLLLCLVAEALVAGRLTLEDLDKLQARGTAGGEPVDATGSTVRLVLSSLKRQHQQAAAQLAVFPSAFDDEAAAAIWGNTPPQARALLAVLHRYSVVQRSSGQHYLMHMVVRRQSAEQGHRIDPGLQLNVEGRFVNWMLGLLREWSVMYHTVKEWRLAMTMARDHQADVSKLFQLLASGFEEGFSGSWKGPAAGEVAPAQGGTSGPRPSPPNGSNSSRSPPPCCWDPAVVASELTDNLRQMFEGLGLLGRMETPCLALLKRLGAEPQLLPPQAPAAGSAPPAPLQHMQPAAGPQPQELQQPLAVASVLYMRAWVRVRGGRMYKEAEEDARRSWELRHAALGPEHPDTVISLYILAAALGYLRRYSEAEVFNRQVLDLQLRLLGELHSDTAYSINGLAVCVDKQGRFTEAEEMYKRALNIRRQVLGERHPCTAGSLNNLAGSIYGQGRRAEAEELYRQALELRRQVIGEEHPDTIATLANLSSCTFDQGRYDEAEPLLRQTLELRRRVLGEDHPDTVQSLTSLAACLDGLEGREAEAEALHRQAVRISLSTLGRTHPTTRSRLVRLGNCMEVQGAAFNAEAVLAELEGSMN</sequence>
<organism evidence="12 13">
    <name type="scientific">Volvox reticuliferus</name>
    <dbReference type="NCBI Taxonomy" id="1737510"/>
    <lineage>
        <taxon>Eukaryota</taxon>
        <taxon>Viridiplantae</taxon>
        <taxon>Chlorophyta</taxon>
        <taxon>core chlorophytes</taxon>
        <taxon>Chlorophyceae</taxon>
        <taxon>CS clade</taxon>
        <taxon>Chlamydomonadales</taxon>
        <taxon>Volvocaceae</taxon>
        <taxon>Volvox</taxon>
    </lineage>
</organism>
<dbReference type="CDD" id="cd21037">
    <property type="entry name" value="MLKL_NTD"/>
    <property type="match status" value="1"/>
</dbReference>
<dbReference type="GO" id="GO:0019894">
    <property type="term" value="F:kinesin binding"/>
    <property type="evidence" value="ECO:0007669"/>
    <property type="project" value="TreeGrafter"/>
</dbReference>
<evidence type="ECO:0000256" key="9">
    <source>
        <dbReference type="ARBA" id="ARBA00023212"/>
    </source>
</evidence>
<dbReference type="InterPro" id="IPR002151">
    <property type="entry name" value="Kinesin_light"/>
</dbReference>
<dbReference type="Gene3D" id="1.25.40.10">
    <property type="entry name" value="Tetratricopeptide repeat domain"/>
    <property type="match status" value="2"/>
</dbReference>
<evidence type="ECO:0000256" key="2">
    <source>
        <dbReference type="ARBA" id="ARBA00009622"/>
    </source>
</evidence>
<dbReference type="InterPro" id="IPR011990">
    <property type="entry name" value="TPR-like_helical_dom_sf"/>
</dbReference>
<evidence type="ECO:0000256" key="11">
    <source>
        <dbReference type="SAM" id="MobiDB-lite"/>
    </source>
</evidence>
<dbReference type="EMBL" id="BNCQ01000009">
    <property type="protein sequence ID" value="GIM01357.1"/>
    <property type="molecule type" value="Genomic_DNA"/>
</dbReference>
<proteinExistence type="inferred from homology"/>
<dbReference type="GO" id="GO:0005874">
    <property type="term" value="C:microtubule"/>
    <property type="evidence" value="ECO:0007669"/>
    <property type="project" value="UniProtKB-KW"/>
</dbReference>
<feature type="region of interest" description="Disordered" evidence="11">
    <location>
        <begin position="645"/>
        <end position="665"/>
    </location>
</feature>
<comment type="subcellular location">
    <subcellularLocation>
        <location evidence="1">Cytoplasm</location>
        <location evidence="1">Cytoskeleton</location>
    </subcellularLocation>
</comment>
<gene>
    <name evidence="12" type="ORF">Vretimale_6190</name>
</gene>
<evidence type="ECO:0000313" key="12">
    <source>
        <dbReference type="EMBL" id="GIM01357.1"/>
    </source>
</evidence>
<keyword evidence="5" id="KW-0677">Repeat</keyword>
<dbReference type="GO" id="GO:0007018">
    <property type="term" value="P:microtubule-based movement"/>
    <property type="evidence" value="ECO:0007669"/>
    <property type="project" value="TreeGrafter"/>
</dbReference>
<dbReference type="InterPro" id="IPR027417">
    <property type="entry name" value="P-loop_NTPase"/>
</dbReference>
<evidence type="ECO:0000256" key="1">
    <source>
        <dbReference type="ARBA" id="ARBA00004245"/>
    </source>
</evidence>
<dbReference type="GO" id="GO:0005737">
    <property type="term" value="C:cytoplasm"/>
    <property type="evidence" value="ECO:0007669"/>
    <property type="project" value="TreeGrafter"/>
</dbReference>
<reference evidence="12" key="1">
    <citation type="journal article" date="2021" name="Proc. Natl. Acad. Sci. U.S.A.">
        <title>Three genomes in the algal genus Volvox reveal the fate of a haploid sex-determining region after a transition to homothallism.</title>
        <authorList>
            <person name="Yamamoto K."/>
            <person name="Hamaji T."/>
            <person name="Kawai-Toyooka H."/>
            <person name="Matsuzaki R."/>
            <person name="Takahashi F."/>
            <person name="Nishimura Y."/>
            <person name="Kawachi M."/>
            <person name="Noguchi H."/>
            <person name="Minakuchi Y."/>
            <person name="Umen J.G."/>
            <person name="Toyoda A."/>
            <person name="Nozaki H."/>
        </authorList>
    </citation>
    <scope>NUCLEOTIDE SEQUENCE</scope>
    <source>
        <strain evidence="12">NIES-3785</strain>
    </source>
</reference>
<evidence type="ECO:0000256" key="8">
    <source>
        <dbReference type="ARBA" id="ARBA00023175"/>
    </source>
</evidence>
<dbReference type="PANTHER" id="PTHR45783:SF3">
    <property type="entry name" value="KINESIN LIGHT CHAIN"/>
    <property type="match status" value="1"/>
</dbReference>
<dbReference type="Pfam" id="PF13374">
    <property type="entry name" value="TPR_10"/>
    <property type="match status" value="4"/>
</dbReference>
<keyword evidence="8" id="KW-0505">Motor protein</keyword>
<evidence type="ECO:0008006" key="14">
    <source>
        <dbReference type="Google" id="ProtNLM"/>
    </source>
</evidence>
<protein>
    <recommendedName>
        <fullName evidence="14">Kinesin light chain</fullName>
    </recommendedName>
</protein>
<dbReference type="SUPFAM" id="SSF52540">
    <property type="entry name" value="P-loop containing nucleoside triphosphate hydrolases"/>
    <property type="match status" value="1"/>
</dbReference>
<accession>A0A8J4G6W8</accession>
<dbReference type="Pfam" id="PF13424">
    <property type="entry name" value="TPR_12"/>
    <property type="match status" value="1"/>
</dbReference>
<evidence type="ECO:0000256" key="3">
    <source>
        <dbReference type="ARBA" id="ARBA00022490"/>
    </source>
</evidence>
<keyword evidence="4" id="KW-0493">Microtubule</keyword>
<dbReference type="InterPro" id="IPR059179">
    <property type="entry name" value="MLKL-like_MCAfunc"/>
</dbReference>
<evidence type="ECO:0000313" key="13">
    <source>
        <dbReference type="Proteomes" id="UP000722791"/>
    </source>
</evidence>
<evidence type="ECO:0000256" key="10">
    <source>
        <dbReference type="SAM" id="Coils"/>
    </source>
</evidence>
<dbReference type="GO" id="GO:0005871">
    <property type="term" value="C:kinesin complex"/>
    <property type="evidence" value="ECO:0007669"/>
    <property type="project" value="InterPro"/>
</dbReference>
<evidence type="ECO:0000256" key="7">
    <source>
        <dbReference type="ARBA" id="ARBA00023054"/>
    </source>
</evidence>
<keyword evidence="3" id="KW-0963">Cytoplasm</keyword>
<dbReference type="Gene3D" id="3.40.50.300">
    <property type="entry name" value="P-loop containing nucleotide triphosphate hydrolases"/>
    <property type="match status" value="1"/>
</dbReference>
<feature type="coiled-coil region" evidence="10">
    <location>
        <begin position="305"/>
        <end position="332"/>
    </location>
</feature>
<name>A0A8J4G6W8_9CHLO</name>
<dbReference type="SUPFAM" id="SSF48452">
    <property type="entry name" value="TPR-like"/>
    <property type="match status" value="2"/>
</dbReference>
<dbReference type="PANTHER" id="PTHR45783">
    <property type="entry name" value="KINESIN LIGHT CHAIN"/>
    <property type="match status" value="1"/>
</dbReference>
<comment type="caution">
    <text evidence="12">The sequence shown here is derived from an EMBL/GenBank/DDBJ whole genome shotgun (WGS) entry which is preliminary data.</text>
</comment>
<keyword evidence="7 10" id="KW-0175">Coiled coil</keyword>
<dbReference type="Proteomes" id="UP000722791">
    <property type="component" value="Unassembled WGS sequence"/>
</dbReference>
<evidence type="ECO:0000256" key="6">
    <source>
        <dbReference type="ARBA" id="ARBA00022803"/>
    </source>
</evidence>